<dbReference type="OrthoDB" id="9779968at2"/>
<reference evidence="1 2" key="1">
    <citation type="submission" date="2018-11" db="EMBL/GenBank/DDBJ databases">
        <title>Sequencing the genomes of 1000 actinobacteria strains.</title>
        <authorList>
            <person name="Klenk H.-P."/>
        </authorList>
    </citation>
    <scope>NUCLEOTIDE SEQUENCE [LARGE SCALE GENOMIC DNA]</scope>
    <source>
        <strain evidence="1 2">DSM 12652</strain>
    </source>
</reference>
<dbReference type="RefSeq" id="WP_123389534.1">
    <property type="nucleotide sequence ID" value="NZ_RKHO01000001.1"/>
</dbReference>
<proteinExistence type="predicted"/>
<sequence length="433" mass="44702">MTHSPHHAAVGDDCCTELARAGASRRRVLQGALGLGGAMAVTQLFGESVMQTSYAGTKGGNVLVVLSLRGGIDGLGVVVPHGDPGYYKVRPTTAVPKDQVVCADAMFGLHPKMAPLQPFWATGELAAIQAVGLPAPNRSHFSAIEEIEDAAPGSAARSGWVNRMIGMGPSSATGGILDAVQLGLSYPTTALSGERSVMATSDLARLALPGLDASAPARRYDSLAAAWSGATGPLARSAADAVTVSRTAGSTIAGTADSTTAYPTAWNADPFAKPLKSAAKLIRADLGTDVIAIDAGAWDYHTGYGTTAWGSMQSSIDGLARSLAAFLTDLGPLRSRVTVVTISEFGRRVQENGSQGFDHGWGNMMLVAGAGVRGGTYYGRWPGLGAAELAEGDLKVTTDYRQVLGEVLARRFPDRSLPTVFPGVTPASLGFMA</sequence>
<comment type="caution">
    <text evidence="1">The sequence shown here is derived from an EMBL/GenBank/DDBJ whole genome shotgun (WGS) entry which is preliminary data.</text>
</comment>
<dbReference type="PANTHER" id="PTHR43737">
    <property type="entry name" value="BLL7424 PROTEIN"/>
    <property type="match status" value="1"/>
</dbReference>
<evidence type="ECO:0000313" key="1">
    <source>
        <dbReference type="EMBL" id="ROR90375.1"/>
    </source>
</evidence>
<protein>
    <submittedName>
        <fullName evidence="1">Uncharacterized protein (DUF1501 family)</fullName>
    </submittedName>
</protein>
<accession>A0A3N2CS72</accession>
<dbReference type="InterPro" id="IPR006311">
    <property type="entry name" value="TAT_signal"/>
</dbReference>
<dbReference type="Pfam" id="PF07394">
    <property type="entry name" value="DUF1501"/>
    <property type="match status" value="1"/>
</dbReference>
<keyword evidence="2" id="KW-1185">Reference proteome</keyword>
<dbReference type="InterPro" id="IPR010869">
    <property type="entry name" value="DUF1501"/>
</dbReference>
<evidence type="ECO:0000313" key="2">
    <source>
        <dbReference type="Proteomes" id="UP000281738"/>
    </source>
</evidence>
<gene>
    <name evidence="1" type="ORF">EDD33_1215</name>
</gene>
<dbReference type="EMBL" id="RKHO01000001">
    <property type="protein sequence ID" value="ROR90375.1"/>
    <property type="molecule type" value="Genomic_DNA"/>
</dbReference>
<dbReference type="PANTHER" id="PTHR43737:SF1">
    <property type="entry name" value="DUF1501 DOMAIN-CONTAINING PROTEIN"/>
    <property type="match status" value="1"/>
</dbReference>
<organism evidence="1 2">
    <name type="scientific">Nocardioides aurantiacus</name>
    <dbReference type="NCBI Taxonomy" id="86796"/>
    <lineage>
        <taxon>Bacteria</taxon>
        <taxon>Bacillati</taxon>
        <taxon>Actinomycetota</taxon>
        <taxon>Actinomycetes</taxon>
        <taxon>Propionibacteriales</taxon>
        <taxon>Nocardioidaceae</taxon>
        <taxon>Nocardioides</taxon>
    </lineage>
</organism>
<dbReference type="Proteomes" id="UP000281738">
    <property type="component" value="Unassembled WGS sequence"/>
</dbReference>
<name>A0A3N2CS72_9ACTN</name>
<dbReference type="PROSITE" id="PS51318">
    <property type="entry name" value="TAT"/>
    <property type="match status" value="1"/>
</dbReference>
<dbReference type="AlphaFoldDB" id="A0A3N2CS72"/>